<evidence type="ECO:0000256" key="3">
    <source>
        <dbReference type="ARBA" id="ARBA00004624"/>
    </source>
</evidence>
<evidence type="ECO:0000256" key="8">
    <source>
        <dbReference type="ARBA" id="ARBA00023121"/>
    </source>
</evidence>
<dbReference type="InterPro" id="IPR023394">
    <property type="entry name" value="Sec7_C_sf"/>
</dbReference>
<dbReference type="SUPFAM" id="SSF48425">
    <property type="entry name" value="Sec7 domain"/>
    <property type="match status" value="1"/>
</dbReference>
<dbReference type="Pfam" id="PF00169">
    <property type="entry name" value="PH"/>
    <property type="match status" value="1"/>
</dbReference>
<feature type="domain" description="PH" evidence="14">
    <location>
        <begin position="252"/>
        <end position="368"/>
    </location>
</feature>
<feature type="non-terminal residue" evidence="16">
    <location>
        <position position="1"/>
    </location>
</feature>
<keyword evidence="10" id="KW-0966">Cell projection</keyword>
<evidence type="ECO:0000256" key="12">
    <source>
        <dbReference type="ARBA" id="ARBA00042728"/>
    </source>
</evidence>
<comment type="caution">
    <text evidence="16">The sequence shown here is derived from an EMBL/GenBank/DDBJ whole genome shotgun (WGS) entry which is preliminary data.</text>
</comment>
<evidence type="ECO:0000259" key="15">
    <source>
        <dbReference type="PROSITE" id="PS50190"/>
    </source>
</evidence>
<evidence type="ECO:0000256" key="7">
    <source>
        <dbReference type="ARBA" id="ARBA00023054"/>
    </source>
</evidence>
<comment type="subcellular location">
    <subcellularLocation>
        <location evidence="1">Cell membrane</location>
        <topology evidence="1">Peripheral membrane protein</topology>
    </subcellularLocation>
    <subcellularLocation>
        <location evidence="3">Cell projection</location>
        <location evidence="3">Growth cone</location>
    </subcellularLocation>
    <subcellularLocation>
        <location evidence="2">Cytoplasm</location>
    </subcellularLocation>
</comment>
<dbReference type="Gene3D" id="1.10.220.20">
    <property type="match status" value="1"/>
</dbReference>
<organism evidence="16 17">
    <name type="scientific">Polyodon spathula</name>
    <name type="common">North American paddlefish</name>
    <name type="synonym">Squalus spathula</name>
    <dbReference type="NCBI Taxonomy" id="7913"/>
    <lineage>
        <taxon>Eukaryota</taxon>
        <taxon>Metazoa</taxon>
        <taxon>Chordata</taxon>
        <taxon>Craniata</taxon>
        <taxon>Vertebrata</taxon>
        <taxon>Euteleostomi</taxon>
        <taxon>Actinopterygii</taxon>
        <taxon>Chondrostei</taxon>
        <taxon>Acipenseriformes</taxon>
        <taxon>Polyodontidae</taxon>
        <taxon>Polyodon</taxon>
    </lineage>
</organism>
<dbReference type="SMART" id="SM00222">
    <property type="entry name" value="Sec7"/>
    <property type="match status" value="1"/>
</dbReference>
<keyword evidence="7 13" id="KW-0175">Coiled coil</keyword>
<keyword evidence="4" id="KW-1003">Cell membrane</keyword>
<evidence type="ECO:0000313" key="16">
    <source>
        <dbReference type="EMBL" id="MBN3281021.1"/>
    </source>
</evidence>
<feature type="coiled-coil region" evidence="13">
    <location>
        <begin position="13"/>
        <end position="47"/>
    </location>
</feature>
<evidence type="ECO:0000256" key="6">
    <source>
        <dbReference type="ARBA" id="ARBA00022658"/>
    </source>
</evidence>
<dbReference type="PROSITE" id="PS50003">
    <property type="entry name" value="PH_DOMAIN"/>
    <property type="match status" value="1"/>
</dbReference>
<gene>
    <name evidence="16" type="primary">Cyth2_0</name>
    <name evidence="16" type="ORF">GTO93_0002561</name>
</gene>
<feature type="domain" description="SEC7" evidence="15">
    <location>
        <begin position="49"/>
        <end position="251"/>
    </location>
</feature>
<dbReference type="SUPFAM" id="SSF50729">
    <property type="entry name" value="PH domain-like"/>
    <property type="match status" value="1"/>
</dbReference>
<evidence type="ECO:0000313" key="17">
    <source>
        <dbReference type="Proteomes" id="UP001166093"/>
    </source>
</evidence>
<dbReference type="CDD" id="cd01252">
    <property type="entry name" value="PH_GRP1-like"/>
    <property type="match status" value="1"/>
</dbReference>
<dbReference type="Gene3D" id="1.10.1000.11">
    <property type="entry name" value="Arf Nucleotide-binding Site Opener,domain 2"/>
    <property type="match status" value="1"/>
</dbReference>
<dbReference type="PROSITE" id="PS50190">
    <property type="entry name" value="SEC7"/>
    <property type="match status" value="1"/>
</dbReference>
<evidence type="ECO:0000259" key="14">
    <source>
        <dbReference type="PROSITE" id="PS50003"/>
    </source>
</evidence>
<dbReference type="InterPro" id="IPR011993">
    <property type="entry name" value="PH-like_dom_sf"/>
</dbReference>
<evidence type="ECO:0000256" key="11">
    <source>
        <dbReference type="ARBA" id="ARBA00040245"/>
    </source>
</evidence>
<reference evidence="16" key="1">
    <citation type="journal article" date="2021" name="Cell">
        <title>Tracing the genetic footprints of vertebrate landing in non-teleost ray-finned fishes.</title>
        <authorList>
            <person name="Bi X."/>
            <person name="Wang K."/>
            <person name="Yang L."/>
            <person name="Pan H."/>
            <person name="Jiang H."/>
            <person name="Wei Q."/>
            <person name="Fang M."/>
            <person name="Yu H."/>
            <person name="Zhu C."/>
            <person name="Cai Y."/>
            <person name="He Y."/>
            <person name="Gan X."/>
            <person name="Zeng H."/>
            <person name="Yu D."/>
            <person name="Zhu Y."/>
            <person name="Jiang H."/>
            <person name="Qiu Q."/>
            <person name="Yang H."/>
            <person name="Zhang Y.E."/>
            <person name="Wang W."/>
            <person name="Zhu M."/>
            <person name="He S."/>
            <person name="Zhang G."/>
        </authorList>
    </citation>
    <scope>NUCLEOTIDE SEQUENCE</scope>
    <source>
        <strain evidence="16">Pddl_001</strain>
    </source>
</reference>
<accession>A0ABS2Y453</accession>
<evidence type="ECO:0000256" key="4">
    <source>
        <dbReference type="ARBA" id="ARBA00022475"/>
    </source>
</evidence>
<feature type="non-terminal residue" evidence="16">
    <location>
        <position position="393"/>
    </location>
</feature>
<keyword evidence="6" id="KW-0344">Guanine-nucleotide releasing factor</keyword>
<keyword evidence="8" id="KW-0446">Lipid-binding</keyword>
<dbReference type="EMBL" id="JAAWVQ010104353">
    <property type="protein sequence ID" value="MBN3281021.1"/>
    <property type="molecule type" value="Genomic_DNA"/>
</dbReference>
<keyword evidence="5" id="KW-0963">Cytoplasm</keyword>
<dbReference type="Gene3D" id="2.30.29.30">
    <property type="entry name" value="Pleckstrin-homology domain (PH domain)/Phosphotyrosine-binding domain (PTB)"/>
    <property type="match status" value="1"/>
</dbReference>
<name>A0ABS2Y453_POLSP</name>
<evidence type="ECO:0000256" key="1">
    <source>
        <dbReference type="ARBA" id="ARBA00004202"/>
    </source>
</evidence>
<dbReference type="CDD" id="cd00171">
    <property type="entry name" value="Sec7"/>
    <property type="match status" value="1"/>
</dbReference>
<dbReference type="PANTHER" id="PTHR10663">
    <property type="entry name" value="GUANYL-NUCLEOTIDE EXCHANGE FACTOR"/>
    <property type="match status" value="1"/>
</dbReference>
<evidence type="ECO:0000256" key="10">
    <source>
        <dbReference type="ARBA" id="ARBA00023273"/>
    </source>
</evidence>
<evidence type="ECO:0000256" key="2">
    <source>
        <dbReference type="ARBA" id="ARBA00004496"/>
    </source>
</evidence>
<sequence>VPGDLSSDERLELEEIRRRKGILLLEIQRLKDELREAMMEVEGLESNTEGSKTLQKNRHVAMGRKKFNMDPKKGIQFLVENELLCHTAEEIAQFLYKGEGLNKTAIGDYLGERDDFNIRVLHAFVDLHEFTDLNLVQALRQFLWSFRLPGEAQKIDRMMEAFAQRYCHCNPGVFQSTVFVKMLHVEGSQNTFSKTSENCDYPGEMICSRTCLIGTSFEIGEELLQAASLQSRGDRLSSPEDDGNDLTHTFFNPDREGWLLKLGGRVKTWKRRWFILTDNCLYYFEYTTDKEPRGIIPLENLSIREVEDPRKPNCFELYIPNNRGQLIKACKTEADGRVVEGNHNVYRISAPTQEEKDEWIKNIKSAVSVDPFYEMLAARKKRISLKKKEEQQQ</sequence>
<proteinExistence type="predicted"/>
<evidence type="ECO:0000256" key="5">
    <source>
        <dbReference type="ARBA" id="ARBA00022490"/>
    </source>
</evidence>
<keyword evidence="9" id="KW-0472">Membrane</keyword>
<evidence type="ECO:0000256" key="13">
    <source>
        <dbReference type="SAM" id="Coils"/>
    </source>
</evidence>
<dbReference type="SMART" id="SM00233">
    <property type="entry name" value="PH"/>
    <property type="match status" value="1"/>
</dbReference>
<protein>
    <recommendedName>
        <fullName evidence="11">Cytohesin-2</fullName>
    </recommendedName>
    <alternativeName>
        <fullName evidence="12">PH, SEC7 and coiled-coil domain-containing protein 2</fullName>
    </alternativeName>
</protein>
<keyword evidence="17" id="KW-1185">Reference proteome</keyword>
<dbReference type="Proteomes" id="UP001166093">
    <property type="component" value="Unassembled WGS sequence"/>
</dbReference>
<dbReference type="InterPro" id="IPR000904">
    <property type="entry name" value="Sec7_dom"/>
</dbReference>
<dbReference type="InterPro" id="IPR001849">
    <property type="entry name" value="PH_domain"/>
</dbReference>
<dbReference type="Pfam" id="PF01369">
    <property type="entry name" value="Sec7"/>
    <property type="match status" value="1"/>
</dbReference>
<evidence type="ECO:0000256" key="9">
    <source>
        <dbReference type="ARBA" id="ARBA00023136"/>
    </source>
</evidence>
<dbReference type="PANTHER" id="PTHR10663:SF343">
    <property type="entry name" value="CYTOHESIN-2"/>
    <property type="match status" value="1"/>
</dbReference>
<dbReference type="InterPro" id="IPR035999">
    <property type="entry name" value="Sec7_dom_sf"/>
</dbReference>